<dbReference type="AlphaFoldDB" id="A0A846YNI8"/>
<dbReference type="GO" id="GO:0004029">
    <property type="term" value="F:aldehyde dehydrogenase (NAD+) activity"/>
    <property type="evidence" value="ECO:0007669"/>
    <property type="project" value="TreeGrafter"/>
</dbReference>
<evidence type="ECO:0000313" key="2">
    <source>
        <dbReference type="EMBL" id="NKY60687.1"/>
    </source>
</evidence>
<dbReference type="Proteomes" id="UP000570678">
    <property type="component" value="Unassembled WGS sequence"/>
</dbReference>
<evidence type="ECO:0000313" key="3">
    <source>
        <dbReference type="Proteomes" id="UP000570678"/>
    </source>
</evidence>
<dbReference type="InterPro" id="IPR036291">
    <property type="entry name" value="NAD(P)-bd_dom_sf"/>
</dbReference>
<dbReference type="EMBL" id="JAAXOT010000026">
    <property type="protein sequence ID" value="NKY60687.1"/>
    <property type="molecule type" value="Genomic_DNA"/>
</dbReference>
<dbReference type="PANTHER" id="PTHR48079">
    <property type="entry name" value="PROTEIN YEEZ"/>
    <property type="match status" value="1"/>
</dbReference>
<accession>A0A846YNI8</accession>
<dbReference type="SUPFAM" id="SSF51735">
    <property type="entry name" value="NAD(P)-binding Rossmann-fold domains"/>
    <property type="match status" value="1"/>
</dbReference>
<comment type="caution">
    <text evidence="2">The sequence shown here is derived from an EMBL/GenBank/DDBJ whole genome shotgun (WGS) entry which is preliminary data.</text>
</comment>
<feature type="domain" description="NAD-dependent epimerase/dehydratase" evidence="1">
    <location>
        <begin position="3"/>
        <end position="224"/>
    </location>
</feature>
<gene>
    <name evidence="2" type="ORF">HGA15_32030</name>
</gene>
<reference evidence="2 3" key="1">
    <citation type="submission" date="2020-04" db="EMBL/GenBank/DDBJ databases">
        <title>MicrobeNet Type strains.</title>
        <authorList>
            <person name="Nicholson A.C."/>
        </authorList>
    </citation>
    <scope>NUCLEOTIDE SEQUENCE [LARGE SCALE GENOMIC DNA]</scope>
    <source>
        <strain evidence="2 3">JCM 3332</strain>
    </source>
</reference>
<organism evidence="2 3">
    <name type="scientific">Nocardia flavorosea</name>
    <dbReference type="NCBI Taxonomy" id="53429"/>
    <lineage>
        <taxon>Bacteria</taxon>
        <taxon>Bacillati</taxon>
        <taxon>Actinomycetota</taxon>
        <taxon>Actinomycetes</taxon>
        <taxon>Mycobacteriales</taxon>
        <taxon>Nocardiaceae</taxon>
        <taxon>Nocardia</taxon>
    </lineage>
</organism>
<dbReference type="PANTHER" id="PTHR48079:SF6">
    <property type="entry name" value="NAD(P)-BINDING DOMAIN-CONTAINING PROTEIN-RELATED"/>
    <property type="match status" value="1"/>
</dbReference>
<evidence type="ECO:0000259" key="1">
    <source>
        <dbReference type="Pfam" id="PF01370"/>
    </source>
</evidence>
<protein>
    <submittedName>
        <fullName evidence="2">NAD(P)-dependent oxidoreductase</fullName>
    </submittedName>
</protein>
<name>A0A846YNI8_9NOCA</name>
<dbReference type="InterPro" id="IPR001509">
    <property type="entry name" value="Epimerase_deHydtase"/>
</dbReference>
<sequence>MKIFVTGATGALGSHTVPALIRAGHTVTALARNPAKAAALRAQGAEPVTVSLFDRDGLAEVFIGHDAVANLATALPPSSKFLDSRAWTENARVRTEGSAAVAAAAGAAGVDRLLQESVCMIYRDRADRWIDEQWATDDFPLARTNHAAEANTQRFMDAGGTGVVLRFGLFYGPESVHSREFLTMARRGIAPMFGRGDSFVSSIHLADAGEAVAAALEVPAGVYNVVDDHPITKYRYADAIAHAAGRTHYVRAPGRLAALLGARTTSLARSLRVSNAKFREATRWSPSFPSATDGWAAFATLPGDQSTRRQSR</sequence>
<keyword evidence="3" id="KW-1185">Reference proteome</keyword>
<dbReference type="Gene3D" id="3.40.50.720">
    <property type="entry name" value="NAD(P)-binding Rossmann-like Domain"/>
    <property type="match status" value="1"/>
</dbReference>
<dbReference type="GO" id="GO:0005737">
    <property type="term" value="C:cytoplasm"/>
    <property type="evidence" value="ECO:0007669"/>
    <property type="project" value="TreeGrafter"/>
</dbReference>
<proteinExistence type="predicted"/>
<dbReference type="Pfam" id="PF01370">
    <property type="entry name" value="Epimerase"/>
    <property type="match status" value="1"/>
</dbReference>
<dbReference type="InterPro" id="IPR051783">
    <property type="entry name" value="NAD(P)-dependent_oxidoreduct"/>
</dbReference>
<dbReference type="RefSeq" id="WP_062980179.1">
    <property type="nucleotide sequence ID" value="NZ_JAAXOT010000026.1"/>
</dbReference>